<evidence type="ECO:0000256" key="1">
    <source>
        <dbReference type="SAM" id="MobiDB-lite"/>
    </source>
</evidence>
<protein>
    <recommendedName>
        <fullName evidence="4">Retrotransposon gag domain-containing protein</fullName>
    </recommendedName>
</protein>
<dbReference type="Proteomes" id="UP000799640">
    <property type="component" value="Unassembled WGS sequence"/>
</dbReference>
<sequence>MAHEALEGTSALPVLTRPGSPFENYSIKEIDKRVPEPFVFEGDRADFENWKMRLINRLTNASVLYPTEHAKLHYILSRTKGKGSAPIVGRMREDSMNHYQSAEEMIKDLTQAFGDYDATRRAERRRDDRSYFPMKENEDLEEYMTRFASVVNDIPWYHMGPGAERQKTNLFRQNLTKEIRQAVSHMDEDLGFEAIRRAAANYYHNAVEGTRPQNKRKNNGPGGGQNDSQEAKKPRGPNNTYRSAALKKLLRLMNACLRCAVIGHKASDPDAPCQGKDYISNKEAQKIAEAWAAANPGKVQSSA</sequence>
<accession>A0A6G1HI89</accession>
<proteinExistence type="predicted"/>
<keyword evidence="3" id="KW-1185">Reference proteome</keyword>
<organism evidence="2 3">
    <name type="scientific">Trichodelitschia bisporula</name>
    <dbReference type="NCBI Taxonomy" id="703511"/>
    <lineage>
        <taxon>Eukaryota</taxon>
        <taxon>Fungi</taxon>
        <taxon>Dikarya</taxon>
        <taxon>Ascomycota</taxon>
        <taxon>Pezizomycotina</taxon>
        <taxon>Dothideomycetes</taxon>
        <taxon>Dothideomycetes incertae sedis</taxon>
        <taxon>Phaeotrichales</taxon>
        <taxon>Phaeotrichaceae</taxon>
        <taxon>Trichodelitschia</taxon>
    </lineage>
</organism>
<dbReference type="AlphaFoldDB" id="A0A6G1HI89"/>
<feature type="region of interest" description="Disordered" evidence="1">
    <location>
        <begin position="206"/>
        <end position="240"/>
    </location>
</feature>
<evidence type="ECO:0008006" key="4">
    <source>
        <dbReference type="Google" id="ProtNLM"/>
    </source>
</evidence>
<dbReference type="OrthoDB" id="4365667at2759"/>
<name>A0A6G1HI89_9PEZI</name>
<reference evidence="2" key="1">
    <citation type="journal article" date="2020" name="Stud. Mycol.">
        <title>101 Dothideomycetes genomes: a test case for predicting lifestyles and emergence of pathogens.</title>
        <authorList>
            <person name="Haridas S."/>
            <person name="Albert R."/>
            <person name="Binder M."/>
            <person name="Bloem J."/>
            <person name="Labutti K."/>
            <person name="Salamov A."/>
            <person name="Andreopoulos B."/>
            <person name="Baker S."/>
            <person name="Barry K."/>
            <person name="Bills G."/>
            <person name="Bluhm B."/>
            <person name="Cannon C."/>
            <person name="Castanera R."/>
            <person name="Culley D."/>
            <person name="Daum C."/>
            <person name="Ezra D."/>
            <person name="Gonzalez J."/>
            <person name="Henrissat B."/>
            <person name="Kuo A."/>
            <person name="Liang C."/>
            <person name="Lipzen A."/>
            <person name="Lutzoni F."/>
            <person name="Magnuson J."/>
            <person name="Mondo S."/>
            <person name="Nolan M."/>
            <person name="Ohm R."/>
            <person name="Pangilinan J."/>
            <person name="Park H.-J."/>
            <person name="Ramirez L."/>
            <person name="Alfaro M."/>
            <person name="Sun H."/>
            <person name="Tritt A."/>
            <person name="Yoshinaga Y."/>
            <person name="Zwiers L.-H."/>
            <person name="Turgeon B."/>
            <person name="Goodwin S."/>
            <person name="Spatafora J."/>
            <person name="Crous P."/>
            <person name="Grigoriev I."/>
        </authorList>
    </citation>
    <scope>NUCLEOTIDE SEQUENCE</scope>
    <source>
        <strain evidence="2">CBS 262.69</strain>
    </source>
</reference>
<gene>
    <name evidence="2" type="ORF">EJ06DRAFT_534976</name>
</gene>
<evidence type="ECO:0000313" key="3">
    <source>
        <dbReference type="Proteomes" id="UP000799640"/>
    </source>
</evidence>
<evidence type="ECO:0000313" key="2">
    <source>
        <dbReference type="EMBL" id="KAF2395485.1"/>
    </source>
</evidence>
<dbReference type="EMBL" id="ML996719">
    <property type="protein sequence ID" value="KAF2395485.1"/>
    <property type="molecule type" value="Genomic_DNA"/>
</dbReference>